<feature type="repeat" description="WD" evidence="3">
    <location>
        <begin position="170"/>
        <end position="203"/>
    </location>
</feature>
<dbReference type="Gene3D" id="2.130.10.10">
    <property type="entry name" value="YVTN repeat-like/Quinoprotein amine dehydrogenase"/>
    <property type="match status" value="3"/>
</dbReference>
<keyword evidence="1 3" id="KW-0853">WD repeat</keyword>
<organism evidence="5 6">
    <name type="scientific">Perkinsus olseni</name>
    <name type="common">Perkinsus atlanticus</name>
    <dbReference type="NCBI Taxonomy" id="32597"/>
    <lineage>
        <taxon>Eukaryota</taxon>
        <taxon>Sar</taxon>
        <taxon>Alveolata</taxon>
        <taxon>Perkinsozoa</taxon>
        <taxon>Perkinsea</taxon>
        <taxon>Perkinsida</taxon>
        <taxon>Perkinsidae</taxon>
        <taxon>Perkinsus</taxon>
    </lineage>
</organism>
<dbReference type="PROSITE" id="PS50082">
    <property type="entry name" value="WD_REPEATS_2"/>
    <property type="match status" value="6"/>
</dbReference>
<dbReference type="Proteomes" id="UP000541610">
    <property type="component" value="Unassembled WGS sequence"/>
</dbReference>
<dbReference type="Pfam" id="PF25047">
    <property type="entry name" value="Beta-prop_TEP1_2nd"/>
    <property type="match status" value="1"/>
</dbReference>
<evidence type="ECO:0000259" key="4">
    <source>
        <dbReference type="Pfam" id="PF25047"/>
    </source>
</evidence>
<evidence type="ECO:0000256" key="3">
    <source>
        <dbReference type="PROSITE-ProRule" id="PRU00221"/>
    </source>
</evidence>
<accession>A0A7J6N5L6</accession>
<feature type="repeat" description="WD" evidence="3">
    <location>
        <begin position="85"/>
        <end position="126"/>
    </location>
</feature>
<dbReference type="InterPro" id="IPR036322">
    <property type="entry name" value="WD40_repeat_dom_sf"/>
</dbReference>
<dbReference type="PROSITE" id="PS50294">
    <property type="entry name" value="WD_REPEATS_REGION"/>
    <property type="match status" value="6"/>
</dbReference>
<dbReference type="SMART" id="SM00320">
    <property type="entry name" value="WD40"/>
    <property type="match status" value="7"/>
</dbReference>
<dbReference type="InterPro" id="IPR001680">
    <property type="entry name" value="WD40_rpt"/>
</dbReference>
<evidence type="ECO:0000313" key="5">
    <source>
        <dbReference type="EMBL" id="KAF4679193.1"/>
    </source>
</evidence>
<dbReference type="OrthoDB" id="674604at2759"/>
<protein>
    <submittedName>
        <fullName evidence="5">Mitochondrial fission protein, variant 2</fullName>
    </submittedName>
</protein>
<reference evidence="5 6" key="1">
    <citation type="submission" date="2020-04" db="EMBL/GenBank/DDBJ databases">
        <title>Perkinsus olseni comparative genomics.</title>
        <authorList>
            <person name="Bogema D.R."/>
        </authorList>
    </citation>
    <scope>NUCLEOTIDE SEQUENCE [LARGE SCALE GENOMIC DNA]</scope>
    <source>
        <strain evidence="5">00978-12</strain>
    </source>
</reference>
<dbReference type="SUPFAM" id="SSF50978">
    <property type="entry name" value="WD40 repeat-like"/>
    <property type="match status" value="1"/>
</dbReference>
<keyword evidence="2" id="KW-0677">Repeat</keyword>
<dbReference type="EMBL" id="JABANP010000770">
    <property type="protein sequence ID" value="KAF4679193.1"/>
    <property type="molecule type" value="Genomic_DNA"/>
</dbReference>
<evidence type="ECO:0000256" key="2">
    <source>
        <dbReference type="ARBA" id="ARBA00022737"/>
    </source>
</evidence>
<evidence type="ECO:0000256" key="1">
    <source>
        <dbReference type="ARBA" id="ARBA00022574"/>
    </source>
</evidence>
<evidence type="ECO:0000313" key="6">
    <source>
        <dbReference type="Proteomes" id="UP000541610"/>
    </source>
</evidence>
<dbReference type="PANTHER" id="PTHR19848">
    <property type="entry name" value="WD40 REPEAT PROTEIN"/>
    <property type="match status" value="1"/>
</dbReference>
<sequence length="487" mass="53919">MGNTLLPCGKQKSENGPDAFNLILSLSADETLDDQEGIAYRNNSVNPHPVWSVAVTSDGQQLAAACADNRIHLWCLLSFEIVISLAGHGDVIWQVAYSPNDEFLLSCSADGTCRLWEVATGYPVAITRGHSNWVWAITWSGDSRYFATGGTDSRICVWESTNTGMPIASWLAHVKSISSLGFSDRDASRLVSVSNDSTIAVWDALTGHLRCRLAGHVGNITCVEVCPMNDNLIATAGEDCSVRLWSLRDLAVDEAYASRTSDKGYNMRHHILKGHTEAVHCLQFTNDGRLLASGASDATVRIWHVSAKLPSLAYKFNAHESWVRSLCWKQDRTMLITGSTDGLIGLWNVPTEYHVPGSRPLALNTYKAMQEEAKVKGNSTGPPTLRDRARNSVLIAVDRGERAQPSLYSLGRCQLVKASLFSSARPSRWARAGMILPLKSTKWRTRKSKGRELVRRIVKKGSFQRHPLQKEVLRRRRRPMPIEVLAN</sequence>
<feature type="repeat" description="WD" evidence="3">
    <location>
        <begin position="213"/>
        <end position="248"/>
    </location>
</feature>
<dbReference type="CDD" id="cd00200">
    <property type="entry name" value="WD40"/>
    <property type="match status" value="1"/>
</dbReference>
<feature type="domain" description="TEP-1 second beta-propeller" evidence="4">
    <location>
        <begin position="188"/>
        <end position="352"/>
    </location>
</feature>
<dbReference type="PRINTS" id="PR00320">
    <property type="entry name" value="GPROTEINBRPT"/>
</dbReference>
<dbReference type="Pfam" id="PF00400">
    <property type="entry name" value="WD40"/>
    <property type="match status" value="3"/>
</dbReference>
<feature type="repeat" description="WD" evidence="3">
    <location>
        <begin position="272"/>
        <end position="306"/>
    </location>
</feature>
<dbReference type="PANTHER" id="PTHR19848:SF8">
    <property type="entry name" value="F-BOX AND WD REPEAT DOMAIN CONTAINING 7"/>
    <property type="match status" value="1"/>
</dbReference>
<feature type="repeat" description="WD" evidence="3">
    <location>
        <begin position="316"/>
        <end position="349"/>
    </location>
</feature>
<dbReference type="InterPro" id="IPR056829">
    <property type="entry name" value="Beta-prop_TEP1_2nd"/>
</dbReference>
<dbReference type="InterPro" id="IPR020472">
    <property type="entry name" value="WD40_PAC1"/>
</dbReference>
<comment type="caution">
    <text evidence="5">The sequence shown here is derived from an EMBL/GenBank/DDBJ whole genome shotgun (WGS) entry which is preliminary data.</text>
</comment>
<proteinExistence type="predicted"/>
<dbReference type="PROSITE" id="PS00678">
    <property type="entry name" value="WD_REPEATS_1"/>
    <property type="match status" value="2"/>
</dbReference>
<name>A0A7J6N5L6_PEROL</name>
<feature type="repeat" description="WD" evidence="3">
    <location>
        <begin position="127"/>
        <end position="159"/>
    </location>
</feature>
<gene>
    <name evidence="5" type="primary">MDV1_2</name>
    <name evidence="5" type="ORF">FOZ60_015385</name>
</gene>
<dbReference type="InterPro" id="IPR015943">
    <property type="entry name" value="WD40/YVTN_repeat-like_dom_sf"/>
</dbReference>
<dbReference type="InterPro" id="IPR019775">
    <property type="entry name" value="WD40_repeat_CS"/>
</dbReference>
<dbReference type="AlphaFoldDB" id="A0A7J6N5L6"/>